<organism evidence="1">
    <name type="scientific">Rhipicephalus zambeziensis</name>
    <dbReference type="NCBI Taxonomy" id="60191"/>
    <lineage>
        <taxon>Eukaryota</taxon>
        <taxon>Metazoa</taxon>
        <taxon>Ecdysozoa</taxon>
        <taxon>Arthropoda</taxon>
        <taxon>Chelicerata</taxon>
        <taxon>Arachnida</taxon>
        <taxon>Acari</taxon>
        <taxon>Parasitiformes</taxon>
        <taxon>Ixodida</taxon>
        <taxon>Ixodoidea</taxon>
        <taxon>Ixodidae</taxon>
        <taxon>Rhipicephalinae</taxon>
        <taxon>Rhipicephalus</taxon>
        <taxon>Rhipicephalus</taxon>
    </lineage>
</organism>
<dbReference type="AlphaFoldDB" id="A0A224YFU2"/>
<sequence>MQRKKAVWKHTATLECSIVLMLSLAFALPFVCTHLVRAHLLITKFQSRFCEFHSRGFVPTRASVIVPHIGIALHIHPPAYAELSSATK</sequence>
<accession>A0A224YFU2</accession>
<proteinExistence type="predicted"/>
<dbReference type="EMBL" id="GFPF01002195">
    <property type="protein sequence ID" value="MAA13341.1"/>
    <property type="molecule type" value="Transcribed_RNA"/>
</dbReference>
<reference evidence="1" key="1">
    <citation type="journal article" date="2017" name="Parasit. Vectors">
        <title>Sialotranscriptomics of Rhipicephalus zambeziensis reveals intricate expression profiles of secretory proteins and suggests tight temporal transcriptional regulation during blood-feeding.</title>
        <authorList>
            <person name="de Castro M.H."/>
            <person name="de Klerk D."/>
            <person name="Pienaar R."/>
            <person name="Rees D.J.G."/>
            <person name="Mans B.J."/>
        </authorList>
    </citation>
    <scope>NUCLEOTIDE SEQUENCE</scope>
    <source>
        <tissue evidence="1">Salivary glands</tissue>
    </source>
</reference>
<protein>
    <submittedName>
        <fullName evidence="1">Uncharacterized protein</fullName>
    </submittedName>
</protein>
<name>A0A224YFU2_9ACAR</name>
<evidence type="ECO:0000313" key="1">
    <source>
        <dbReference type="EMBL" id="MAA13341.1"/>
    </source>
</evidence>